<evidence type="ECO:0000259" key="1">
    <source>
        <dbReference type="PROSITE" id="PS51186"/>
    </source>
</evidence>
<sequence>MSNIEYIIENTPDASDDKVIRNGIVDFNAQIIREKSSHFSVFAKDCVQIIGGALIWEHSDALYIDVLWCNEQYRKLGIGAKIITMIDDVAKKKRLPKIFVDTYEFQAQAFYEKHGFYCIGTIPKYLKNYDRIFMRKDIL</sequence>
<gene>
    <name evidence="2" type="ORF">Lsan_2856</name>
</gene>
<dbReference type="EMBL" id="LNYU01000081">
    <property type="protein sequence ID" value="KTD56696.1"/>
    <property type="molecule type" value="Genomic_DNA"/>
</dbReference>
<organism evidence="2 3">
    <name type="scientific">Legionella santicrucis</name>
    <dbReference type="NCBI Taxonomy" id="45074"/>
    <lineage>
        <taxon>Bacteria</taxon>
        <taxon>Pseudomonadati</taxon>
        <taxon>Pseudomonadota</taxon>
        <taxon>Gammaproteobacteria</taxon>
        <taxon>Legionellales</taxon>
        <taxon>Legionellaceae</taxon>
        <taxon>Legionella</taxon>
    </lineage>
</organism>
<keyword evidence="3" id="KW-1185">Reference proteome</keyword>
<dbReference type="GO" id="GO:0016747">
    <property type="term" value="F:acyltransferase activity, transferring groups other than amino-acyl groups"/>
    <property type="evidence" value="ECO:0007669"/>
    <property type="project" value="InterPro"/>
</dbReference>
<accession>A0A0W0YIB2</accession>
<reference evidence="2 3" key="1">
    <citation type="submission" date="2015-11" db="EMBL/GenBank/DDBJ databases">
        <title>Genomic analysis of 38 Legionella species identifies large and diverse effector repertoires.</title>
        <authorList>
            <person name="Burstein D."/>
            <person name="Amaro F."/>
            <person name="Zusman T."/>
            <person name="Lifshitz Z."/>
            <person name="Cohen O."/>
            <person name="Gilbert J.A."/>
            <person name="Pupko T."/>
            <person name="Shuman H.A."/>
            <person name="Segal G."/>
        </authorList>
    </citation>
    <scope>NUCLEOTIDE SEQUENCE [LARGE SCALE GENOMIC DNA]</scope>
    <source>
        <strain evidence="2 3">SC-63-C7</strain>
    </source>
</reference>
<dbReference type="InterPro" id="IPR000182">
    <property type="entry name" value="GNAT_dom"/>
</dbReference>
<dbReference type="InterPro" id="IPR016181">
    <property type="entry name" value="Acyl_CoA_acyltransferase"/>
</dbReference>
<comment type="caution">
    <text evidence="2">The sequence shown here is derived from an EMBL/GenBank/DDBJ whole genome shotgun (WGS) entry which is preliminary data.</text>
</comment>
<dbReference type="Proteomes" id="UP000054703">
    <property type="component" value="Unassembled WGS sequence"/>
</dbReference>
<dbReference type="PROSITE" id="PS51186">
    <property type="entry name" value="GNAT"/>
    <property type="match status" value="1"/>
</dbReference>
<dbReference type="CDD" id="cd04301">
    <property type="entry name" value="NAT_SF"/>
    <property type="match status" value="1"/>
</dbReference>
<proteinExistence type="predicted"/>
<dbReference type="OrthoDB" id="9787920at2"/>
<dbReference type="PATRIC" id="fig|45074.5.peg.3067"/>
<dbReference type="RefSeq" id="WP_040535108.1">
    <property type="nucleotide sequence ID" value="NZ_CAAAIH010000009.1"/>
</dbReference>
<evidence type="ECO:0000313" key="2">
    <source>
        <dbReference type="EMBL" id="KTD56696.1"/>
    </source>
</evidence>
<dbReference type="SUPFAM" id="SSF55729">
    <property type="entry name" value="Acyl-CoA N-acyltransferases (Nat)"/>
    <property type="match status" value="1"/>
</dbReference>
<feature type="domain" description="N-acetyltransferase" evidence="1">
    <location>
        <begin position="1"/>
        <end position="139"/>
    </location>
</feature>
<protein>
    <submittedName>
        <fullName evidence="2">N-acetylglutamate synthase</fullName>
    </submittedName>
</protein>
<dbReference type="STRING" id="45074.Lsan_2856"/>
<dbReference type="Gene3D" id="3.40.630.30">
    <property type="match status" value="1"/>
</dbReference>
<dbReference type="AlphaFoldDB" id="A0A0W0YIB2"/>
<name>A0A0W0YIB2_9GAMM</name>
<dbReference type="Pfam" id="PF00583">
    <property type="entry name" value="Acetyltransf_1"/>
    <property type="match status" value="1"/>
</dbReference>
<evidence type="ECO:0000313" key="3">
    <source>
        <dbReference type="Proteomes" id="UP000054703"/>
    </source>
</evidence>